<evidence type="ECO:0000313" key="2">
    <source>
        <dbReference type="EMBL" id="KAJ5362532.1"/>
    </source>
</evidence>
<dbReference type="InterPro" id="IPR056681">
    <property type="entry name" value="DUF7779"/>
</dbReference>
<keyword evidence="3" id="KW-1185">Reference proteome</keyword>
<dbReference type="Proteomes" id="UP001148299">
    <property type="component" value="Unassembled WGS sequence"/>
</dbReference>
<dbReference type="EMBL" id="JAPZBR010000002">
    <property type="protein sequence ID" value="KAJ5362532.1"/>
    <property type="molecule type" value="Genomic_DNA"/>
</dbReference>
<comment type="caution">
    <text evidence="2">The sequence shown here is derived from an EMBL/GenBank/DDBJ whole genome shotgun (WGS) entry which is preliminary data.</text>
</comment>
<gene>
    <name evidence="2" type="ORF">N7541_003376</name>
</gene>
<dbReference type="Pfam" id="PF13374">
    <property type="entry name" value="TPR_10"/>
    <property type="match status" value="1"/>
</dbReference>
<dbReference type="AlphaFoldDB" id="A0A9W9UYV1"/>
<dbReference type="InterPro" id="IPR053137">
    <property type="entry name" value="NLR-like"/>
</dbReference>
<sequence length="877" mass="99649">MTSVSFGNDNSGIQVGINHGPIYVGKDFPAEQPESCSPTSTVPYARDLDFVDRGGLLEEIQAKTSNPGNWIALVGLGGVGKSQLAIEYSYRIRDKHPETWIFWVHASSAARFEESFHEIADRLKIANRRDVGASIFALVYDWLQSNEKWMVILDNLDDDGFLHERRSPSLDGQKADRSSAAERPLVSFLPRGSKGTMIITTRSRDSALRIVDHNKLIEVLAMDTPNAVALLRTKLQLPAEEIDLKRLAKALDHMPLAIVQAAAYIRRRPPRYSVPRFLHEFEGSDEKGSKLLCYEAGHSQRDRDATNSILLSWQMSFDHIWKLRSSAANLLSLMSFFDRNGISENFLRLPSQVAAWGYDHADKALGSAEHAEAEYNAALGFSDDVALLKDFSFISIHHNTHVLMMHRLVQLATRQWLENRGESEKWREIFFRILSAKLQFGGLSHWTEYLSLSPHLKSALAQRPHSTTCLQVWASLLYWGAICLRGIGFFTDANKMATASLDTRQLVLGTTHPDTLQSMSILASTYWEAEQWEEAEELELQLLEIRKRTLDETHPDVIRSMSSLAFVYWFSDRRQKATALQVQAVKLHQGVLGVDHTTTLSAMHIVASMYREQGQFRLSERLLEYVLSTEEEILGVENESTLNSMSSLAITYRELGKLNDSESLLAQALEIRTNVLGREHPETLCSMIDLAMTYKSLGQLQRSEELLTQALTAHQEILGTEHRRTIRNMVILLFVYRDQGRFEEAENLAVRVLQRHKRVHGEEHRDTLIAMLDLARMYQHRGRWKEAAILQAQSLELDIKLHQQDNPTTLKIITESALLWKEQGESTRAFEILSECVAAQKRILGSDHPDTKDNCDILMRWQLEGLEIDTNEADTHS</sequence>
<dbReference type="Pfam" id="PF25000">
    <property type="entry name" value="DUF7779"/>
    <property type="match status" value="1"/>
</dbReference>
<name>A0A9W9UYV1_PENBR</name>
<accession>A0A9W9UYV1</accession>
<dbReference type="Gene3D" id="1.25.40.10">
    <property type="entry name" value="Tetratricopeptide repeat domain"/>
    <property type="match status" value="3"/>
</dbReference>
<dbReference type="Pfam" id="PF13424">
    <property type="entry name" value="TPR_12"/>
    <property type="match status" value="4"/>
</dbReference>
<dbReference type="SUPFAM" id="SSF52540">
    <property type="entry name" value="P-loop containing nucleoside triphosphate hydrolases"/>
    <property type="match status" value="1"/>
</dbReference>
<dbReference type="InterPro" id="IPR027417">
    <property type="entry name" value="P-loop_NTPase"/>
</dbReference>
<protein>
    <recommendedName>
        <fullName evidence="1">DUF7779 domain-containing protein</fullName>
    </recommendedName>
</protein>
<dbReference type="SUPFAM" id="SSF48452">
    <property type="entry name" value="TPR-like"/>
    <property type="match status" value="3"/>
</dbReference>
<proteinExistence type="predicted"/>
<dbReference type="PANTHER" id="PTHR46082">
    <property type="entry name" value="ATP/GTP-BINDING PROTEIN-RELATED"/>
    <property type="match status" value="1"/>
</dbReference>
<reference evidence="2" key="2">
    <citation type="journal article" date="2023" name="IMA Fungus">
        <title>Comparative genomic study of the Penicillium genus elucidates a diverse pangenome and 15 lateral gene transfer events.</title>
        <authorList>
            <person name="Petersen C."/>
            <person name="Sorensen T."/>
            <person name="Nielsen M.R."/>
            <person name="Sondergaard T.E."/>
            <person name="Sorensen J.L."/>
            <person name="Fitzpatrick D.A."/>
            <person name="Frisvad J.C."/>
            <person name="Nielsen K.L."/>
        </authorList>
    </citation>
    <scope>NUCLEOTIDE SEQUENCE</scope>
    <source>
        <strain evidence="2">IBT 35675</strain>
    </source>
</reference>
<evidence type="ECO:0000313" key="3">
    <source>
        <dbReference type="Proteomes" id="UP001148299"/>
    </source>
</evidence>
<dbReference type="Gene3D" id="3.40.50.300">
    <property type="entry name" value="P-loop containing nucleotide triphosphate hydrolases"/>
    <property type="match status" value="1"/>
</dbReference>
<reference evidence="2" key="1">
    <citation type="submission" date="2022-12" db="EMBL/GenBank/DDBJ databases">
        <authorList>
            <person name="Petersen C."/>
        </authorList>
    </citation>
    <scope>NUCLEOTIDE SEQUENCE</scope>
    <source>
        <strain evidence="2">IBT 35675</strain>
    </source>
</reference>
<dbReference type="PANTHER" id="PTHR46082:SF6">
    <property type="entry name" value="AAA+ ATPASE DOMAIN-CONTAINING PROTEIN-RELATED"/>
    <property type="match status" value="1"/>
</dbReference>
<organism evidence="2 3">
    <name type="scientific">Penicillium brevicompactum</name>
    <dbReference type="NCBI Taxonomy" id="5074"/>
    <lineage>
        <taxon>Eukaryota</taxon>
        <taxon>Fungi</taxon>
        <taxon>Dikarya</taxon>
        <taxon>Ascomycota</taxon>
        <taxon>Pezizomycotina</taxon>
        <taxon>Eurotiomycetes</taxon>
        <taxon>Eurotiomycetidae</taxon>
        <taxon>Eurotiales</taxon>
        <taxon>Aspergillaceae</taxon>
        <taxon>Penicillium</taxon>
    </lineage>
</organism>
<feature type="domain" description="DUF7779" evidence="1">
    <location>
        <begin position="321"/>
        <end position="418"/>
    </location>
</feature>
<evidence type="ECO:0000259" key="1">
    <source>
        <dbReference type="Pfam" id="PF25000"/>
    </source>
</evidence>
<dbReference type="InterPro" id="IPR011990">
    <property type="entry name" value="TPR-like_helical_dom_sf"/>
</dbReference>